<dbReference type="NCBIfam" id="TIGR00099">
    <property type="entry name" value="Cof-subfamily"/>
    <property type="match status" value="1"/>
</dbReference>
<dbReference type="PROSITE" id="PS01228">
    <property type="entry name" value="COF_1"/>
    <property type="match status" value="1"/>
</dbReference>
<dbReference type="Proteomes" id="UP000184035">
    <property type="component" value="Unassembled WGS sequence"/>
</dbReference>
<proteinExistence type="predicted"/>
<dbReference type="GO" id="GO:0000287">
    <property type="term" value="F:magnesium ion binding"/>
    <property type="evidence" value="ECO:0007669"/>
    <property type="project" value="TreeGrafter"/>
</dbReference>
<dbReference type="OrthoDB" id="9781413at2"/>
<dbReference type="GO" id="GO:0005829">
    <property type="term" value="C:cytosol"/>
    <property type="evidence" value="ECO:0007669"/>
    <property type="project" value="TreeGrafter"/>
</dbReference>
<dbReference type="AlphaFoldDB" id="A0A1M4SIH9"/>
<gene>
    <name evidence="1" type="ORF">SAMN05443638_10140</name>
</gene>
<dbReference type="CDD" id="cd07516">
    <property type="entry name" value="HAD_Pase"/>
    <property type="match status" value="1"/>
</dbReference>
<dbReference type="Gene3D" id="3.30.1240.10">
    <property type="match status" value="1"/>
</dbReference>
<dbReference type="EMBL" id="FQVM01000001">
    <property type="protein sequence ID" value="SHE31952.1"/>
    <property type="molecule type" value="Genomic_DNA"/>
</dbReference>
<evidence type="ECO:0000313" key="1">
    <source>
        <dbReference type="EMBL" id="SHE31952.1"/>
    </source>
</evidence>
<dbReference type="SFLD" id="SFLDS00003">
    <property type="entry name" value="Haloacid_Dehalogenase"/>
    <property type="match status" value="1"/>
</dbReference>
<dbReference type="SFLD" id="SFLDG01140">
    <property type="entry name" value="C2.B:_Phosphomannomutase_and_P"/>
    <property type="match status" value="1"/>
</dbReference>
<dbReference type="SFLD" id="SFLDG01144">
    <property type="entry name" value="C2.B.4:_PGP_Like"/>
    <property type="match status" value="1"/>
</dbReference>
<dbReference type="STRING" id="1533.SAMN05443638_10140"/>
<keyword evidence="2" id="KW-1185">Reference proteome</keyword>
<dbReference type="PANTHER" id="PTHR10000:SF8">
    <property type="entry name" value="HAD SUPERFAMILY HYDROLASE-LIKE, TYPE 3"/>
    <property type="match status" value="1"/>
</dbReference>
<protein>
    <recommendedName>
        <fullName evidence="3">Cof subfamily of IIB subfamily of haloacid dehalogenase superfamily/HAD-superfamily hydrolase, subfamily IIB</fullName>
    </recommendedName>
</protein>
<evidence type="ECO:0008006" key="3">
    <source>
        <dbReference type="Google" id="ProtNLM"/>
    </source>
</evidence>
<dbReference type="Gene3D" id="3.40.50.1000">
    <property type="entry name" value="HAD superfamily/HAD-like"/>
    <property type="match status" value="1"/>
</dbReference>
<organism evidence="1 2">
    <name type="scientific">Clostridium fallax</name>
    <dbReference type="NCBI Taxonomy" id="1533"/>
    <lineage>
        <taxon>Bacteria</taxon>
        <taxon>Bacillati</taxon>
        <taxon>Bacillota</taxon>
        <taxon>Clostridia</taxon>
        <taxon>Eubacteriales</taxon>
        <taxon>Clostridiaceae</taxon>
        <taxon>Clostridium</taxon>
    </lineage>
</organism>
<dbReference type="NCBIfam" id="TIGR01484">
    <property type="entry name" value="HAD-SF-IIB"/>
    <property type="match status" value="1"/>
</dbReference>
<dbReference type="PANTHER" id="PTHR10000">
    <property type="entry name" value="PHOSPHOSERINE PHOSPHATASE"/>
    <property type="match status" value="1"/>
</dbReference>
<dbReference type="InterPro" id="IPR036412">
    <property type="entry name" value="HAD-like_sf"/>
</dbReference>
<dbReference type="InterPro" id="IPR000150">
    <property type="entry name" value="Cof"/>
</dbReference>
<evidence type="ECO:0000313" key="2">
    <source>
        <dbReference type="Proteomes" id="UP000184035"/>
    </source>
</evidence>
<reference evidence="1 2" key="1">
    <citation type="submission" date="2016-11" db="EMBL/GenBank/DDBJ databases">
        <authorList>
            <person name="Jaros S."/>
            <person name="Januszkiewicz K."/>
            <person name="Wedrychowicz H."/>
        </authorList>
    </citation>
    <scope>NUCLEOTIDE SEQUENCE [LARGE SCALE GENOMIC DNA]</scope>
    <source>
        <strain evidence="1 2">DSM 2631</strain>
    </source>
</reference>
<dbReference type="SUPFAM" id="SSF56784">
    <property type="entry name" value="HAD-like"/>
    <property type="match status" value="1"/>
</dbReference>
<name>A0A1M4SIH9_9CLOT</name>
<dbReference type="RefSeq" id="WP_072892214.1">
    <property type="nucleotide sequence ID" value="NZ_FQVM01000001.1"/>
</dbReference>
<sequence>MGYKLICIDMDGTLLNNKHNISEENKRALKKATEEGIKVAISTGRVFASARIFAKLTGIKAPLICSNGSYIREKDRDEVIFKSILDKEELESIYDIVKKYNFLAVFDTPYGIISDEEIPEDDSHRIMNKLTTEEEAIRFYIVDDFKEAFKKYKEDILKVILIETKNSSKIKDAKLDLEKIKGIDVVYSWSGCAEIMKEGTSKGKGVKILAKKLGIKKEEIMCIGDSGNDISMLKEAGTAVVMGNAPDEVKKLADYITDTNLNDGVAKAIEKLALK</sequence>
<dbReference type="InterPro" id="IPR023214">
    <property type="entry name" value="HAD_sf"/>
</dbReference>
<dbReference type="Pfam" id="PF08282">
    <property type="entry name" value="Hydrolase_3"/>
    <property type="match status" value="1"/>
</dbReference>
<accession>A0A1M4SIH9</accession>
<dbReference type="InterPro" id="IPR006379">
    <property type="entry name" value="HAD-SF_hydro_IIB"/>
</dbReference>
<dbReference type="GO" id="GO:0016791">
    <property type="term" value="F:phosphatase activity"/>
    <property type="evidence" value="ECO:0007669"/>
    <property type="project" value="TreeGrafter"/>
</dbReference>